<dbReference type="PANTHER" id="PTHR23113:SF157">
    <property type="entry name" value="RAS GUANYL-RELEASING PROTEIN 4"/>
    <property type="match status" value="1"/>
</dbReference>
<dbReference type="InterPro" id="IPR000651">
    <property type="entry name" value="Ras-like_Gua-exchang_fac_N"/>
</dbReference>
<dbReference type="SMART" id="SM00109">
    <property type="entry name" value="C1"/>
    <property type="match status" value="1"/>
</dbReference>
<accession>A0A8D0X6K3</accession>
<feature type="region of interest" description="Disordered" evidence="8">
    <location>
        <begin position="160"/>
        <end position="186"/>
    </location>
</feature>
<dbReference type="SUPFAM" id="SSF48366">
    <property type="entry name" value="Ras GEF"/>
    <property type="match status" value="1"/>
</dbReference>
<dbReference type="Ensembl" id="ENSSSCT00015048430.1">
    <property type="protein sequence ID" value="ENSSSCP00015019261.1"/>
    <property type="gene ID" value="ENSSSCG00015035510.1"/>
</dbReference>
<dbReference type="Pfam" id="PF00130">
    <property type="entry name" value="C1_1"/>
    <property type="match status" value="1"/>
</dbReference>
<reference evidence="11" key="1">
    <citation type="submission" date="2025-05" db="UniProtKB">
        <authorList>
            <consortium name="Ensembl"/>
        </authorList>
    </citation>
    <scope>IDENTIFICATION</scope>
</reference>
<dbReference type="Proteomes" id="UP000694726">
    <property type="component" value="Unplaced"/>
</dbReference>
<evidence type="ECO:0000256" key="6">
    <source>
        <dbReference type="ARBA" id="ARBA00022837"/>
    </source>
</evidence>
<feature type="region of interest" description="Disordered" evidence="8">
    <location>
        <begin position="1"/>
        <end position="34"/>
    </location>
</feature>
<dbReference type="GO" id="GO:0007264">
    <property type="term" value="P:small GTPase-mediated signal transduction"/>
    <property type="evidence" value="ECO:0007669"/>
    <property type="project" value="InterPro"/>
</dbReference>
<dbReference type="CDD" id="cd06224">
    <property type="entry name" value="REM"/>
    <property type="match status" value="1"/>
</dbReference>
<dbReference type="PANTHER" id="PTHR23113">
    <property type="entry name" value="GUANINE NUCLEOTIDE EXCHANGE FACTOR"/>
    <property type="match status" value="1"/>
</dbReference>
<dbReference type="PRINTS" id="PR00008">
    <property type="entry name" value="DAGPEDOMAIN"/>
</dbReference>
<feature type="compositionally biased region" description="Basic residues" evidence="8">
    <location>
        <begin position="20"/>
        <end position="32"/>
    </location>
</feature>
<dbReference type="Proteomes" id="UP000694570">
    <property type="component" value="Unplaced"/>
</dbReference>
<dbReference type="InterPro" id="IPR002219">
    <property type="entry name" value="PKC_DAG/PE"/>
</dbReference>
<dbReference type="Ensembl" id="ENSSSCT00030072756.1">
    <property type="protein sequence ID" value="ENSSSCP00030033200.1"/>
    <property type="gene ID" value="ENSSSCG00030052066.1"/>
</dbReference>
<evidence type="ECO:0000313" key="11">
    <source>
        <dbReference type="Ensembl" id="ENSSSCP00030033200.1"/>
    </source>
</evidence>
<feature type="region of interest" description="Disordered" evidence="8">
    <location>
        <begin position="542"/>
        <end position="576"/>
    </location>
</feature>
<proteinExistence type="inferred from homology"/>
<dbReference type="Gene3D" id="3.30.60.20">
    <property type="match status" value="1"/>
</dbReference>
<evidence type="ECO:0000256" key="8">
    <source>
        <dbReference type="SAM" id="MobiDB-lite"/>
    </source>
</evidence>
<feature type="compositionally biased region" description="Basic residues" evidence="8">
    <location>
        <begin position="1"/>
        <end position="10"/>
    </location>
</feature>
<evidence type="ECO:0000256" key="4">
    <source>
        <dbReference type="ARBA" id="ARBA00022771"/>
    </source>
</evidence>
<organism evidence="11 12">
    <name type="scientific">Sus scrofa</name>
    <name type="common">Pig</name>
    <dbReference type="NCBI Taxonomy" id="9823"/>
    <lineage>
        <taxon>Eukaryota</taxon>
        <taxon>Metazoa</taxon>
        <taxon>Chordata</taxon>
        <taxon>Craniata</taxon>
        <taxon>Vertebrata</taxon>
        <taxon>Euteleostomi</taxon>
        <taxon>Mammalia</taxon>
        <taxon>Eutheria</taxon>
        <taxon>Laurasiatheria</taxon>
        <taxon>Artiodactyla</taxon>
        <taxon>Suina</taxon>
        <taxon>Suidae</taxon>
        <taxon>Sus</taxon>
    </lineage>
</organism>
<name>A0A8D0X6K3_PIG</name>
<dbReference type="InterPro" id="IPR001895">
    <property type="entry name" value="RASGEF_cat_dom"/>
</dbReference>
<dbReference type="GO" id="GO:0008270">
    <property type="term" value="F:zinc ion binding"/>
    <property type="evidence" value="ECO:0007669"/>
    <property type="project" value="UniProtKB-KW"/>
</dbReference>
<evidence type="ECO:0000256" key="2">
    <source>
        <dbReference type="ARBA" id="ARBA00022658"/>
    </source>
</evidence>
<dbReference type="InterPro" id="IPR023578">
    <property type="entry name" value="Ras_GEF_dom_sf"/>
</dbReference>
<keyword evidence="4" id="KW-0863">Zinc-finger</keyword>
<sequence>MNRKDSKRKSHQECLGKTGGRGRPRPARRHKTCPSPREISKVMASMALGMLNEGGCSEDELLEKCIQSFDSTGSLRRGDHILNMVLAMHSWVLPSAHLAARLLTLYQEATGSTKDLRRLQICHLVRYWLTQHPETVHQEPQLEEVIGRFWATVEKEGNSAQRSLGDSPNLLSPGGPGPPPPVSSPGLGKKCKVSLLFDHLETGELAQHLTYLEFRSFQAITALLELTELLSAHNNYACYRRTWAGCTGFRLPVLGVHLKDLVSLHEAQPDRLPDGRLHLPKLNSLYLRLQELAALQRQQPPCSANEDLLHLLTLSLDLFYTEDEIYELSYAREPRCPKSLPPSPFKAPLVVEWAPGVTPKPDRVTLGRHVEQLVESVFKNYDPEGRGTISQEDLERLSGNFPFACHGLHPPSCQGRGSFSREELTGYLLRASAICSKLGLSFLHTFQEVTFRKPTFCDSCNGFLWGVSKQGYRCRECGLCCHKHCRDQVKVECKKRPGAKGDGSPPGAPVPPPPVPQASCGTEDTLSYTLALELETGCHVRHAWTQTEPPHPSWEPETVPLPAPAPPPTQSSKPNA</sequence>
<evidence type="ECO:0000313" key="12">
    <source>
        <dbReference type="Proteomes" id="UP000694570"/>
    </source>
</evidence>
<keyword evidence="5" id="KW-0862">Zinc</keyword>
<protein>
    <recommendedName>
        <fullName evidence="13">RAS guanyl releasing protein 4</fullName>
    </recommendedName>
</protein>
<dbReference type="Gene3D" id="1.20.870.10">
    <property type="entry name" value="Son of sevenless (SoS) protein Chain: S domain 1"/>
    <property type="match status" value="1"/>
</dbReference>
<dbReference type="InterPro" id="IPR036964">
    <property type="entry name" value="RASGEF_cat_dom_sf"/>
</dbReference>
<evidence type="ECO:0000256" key="5">
    <source>
        <dbReference type="ARBA" id="ARBA00022833"/>
    </source>
</evidence>
<evidence type="ECO:0000256" key="3">
    <source>
        <dbReference type="ARBA" id="ARBA00022723"/>
    </source>
</evidence>
<feature type="compositionally biased region" description="Pro residues" evidence="8">
    <location>
        <begin position="549"/>
        <end position="569"/>
    </location>
</feature>
<dbReference type="SMART" id="SM00147">
    <property type="entry name" value="RasGEF"/>
    <property type="match status" value="1"/>
</dbReference>
<dbReference type="Gene3D" id="1.10.238.10">
    <property type="entry name" value="EF-hand"/>
    <property type="match status" value="1"/>
</dbReference>
<dbReference type="FunFam" id="1.20.870.10:FF:000009">
    <property type="entry name" value="RAS guanyl releasing protein 4"/>
    <property type="match status" value="1"/>
</dbReference>
<dbReference type="InterPro" id="IPR046349">
    <property type="entry name" value="C1-like_sf"/>
</dbReference>
<dbReference type="GO" id="GO:0005085">
    <property type="term" value="F:guanyl-nucleotide exchange factor activity"/>
    <property type="evidence" value="ECO:0007669"/>
    <property type="project" value="UniProtKB-KW"/>
</dbReference>
<keyword evidence="3" id="KW-0479">Metal-binding</keyword>
<dbReference type="Pfam" id="PF00617">
    <property type="entry name" value="RasGEF"/>
    <property type="match status" value="1"/>
</dbReference>
<keyword evidence="6" id="KW-0106">Calcium</keyword>
<dbReference type="FunFam" id="3.30.60.20:FF:000037">
    <property type="entry name" value="RAS guanyl releasing protein 4"/>
    <property type="match status" value="1"/>
</dbReference>
<keyword evidence="2 7" id="KW-0344">Guanine-nucleotide releasing factor</keyword>
<dbReference type="GO" id="GO:0005886">
    <property type="term" value="C:plasma membrane"/>
    <property type="evidence" value="ECO:0007669"/>
    <property type="project" value="UniProtKB-ARBA"/>
</dbReference>
<comment type="similarity">
    <text evidence="1">Belongs to the RASGRP family.</text>
</comment>
<feature type="compositionally biased region" description="Pro residues" evidence="8">
    <location>
        <begin position="506"/>
        <end position="516"/>
    </location>
</feature>
<dbReference type="PROSITE" id="PS50212">
    <property type="entry name" value="RASGEF_NTER"/>
    <property type="match status" value="1"/>
</dbReference>
<dbReference type="PROSITE" id="PS00479">
    <property type="entry name" value="ZF_DAG_PE_1"/>
    <property type="match status" value="1"/>
</dbReference>
<feature type="domain" description="N-terminal Ras-GEF" evidence="10">
    <location>
        <begin position="49"/>
        <end position="175"/>
    </location>
</feature>
<dbReference type="Gene3D" id="1.10.840.10">
    <property type="entry name" value="Ras guanine-nucleotide exchange factors catalytic domain"/>
    <property type="match status" value="1"/>
</dbReference>
<evidence type="ECO:0008006" key="13">
    <source>
        <dbReference type="Google" id="ProtNLM"/>
    </source>
</evidence>
<evidence type="ECO:0000259" key="9">
    <source>
        <dbReference type="PROSITE" id="PS50081"/>
    </source>
</evidence>
<feature type="domain" description="Phorbol-ester/DAG-type" evidence="9">
    <location>
        <begin position="443"/>
        <end position="493"/>
    </location>
</feature>
<feature type="region of interest" description="Disordered" evidence="8">
    <location>
        <begin position="496"/>
        <end position="521"/>
    </location>
</feature>
<feature type="compositionally biased region" description="Low complexity" evidence="8">
    <location>
        <begin position="163"/>
        <end position="173"/>
    </location>
</feature>
<dbReference type="SUPFAM" id="SSF57889">
    <property type="entry name" value="Cysteine-rich domain"/>
    <property type="match status" value="1"/>
</dbReference>
<evidence type="ECO:0000256" key="1">
    <source>
        <dbReference type="ARBA" id="ARBA00009566"/>
    </source>
</evidence>
<dbReference type="AlphaFoldDB" id="A0A8D0X6K3"/>
<evidence type="ECO:0000256" key="7">
    <source>
        <dbReference type="PROSITE-ProRule" id="PRU00135"/>
    </source>
</evidence>
<dbReference type="FunFam" id="1.10.238.10:FF:000114">
    <property type="entry name" value="RAS guanyl releasing protein 4"/>
    <property type="match status" value="1"/>
</dbReference>
<dbReference type="PROSITE" id="PS50081">
    <property type="entry name" value="ZF_DAG_PE_2"/>
    <property type="match status" value="1"/>
</dbReference>
<dbReference type="InterPro" id="IPR008937">
    <property type="entry name" value="Ras-like_GEF"/>
</dbReference>
<evidence type="ECO:0000259" key="10">
    <source>
        <dbReference type="PROSITE" id="PS50212"/>
    </source>
</evidence>
<dbReference type="InterPro" id="IPR020454">
    <property type="entry name" value="DAG/PE-bd"/>
</dbReference>